<dbReference type="RefSeq" id="WP_013653609.1">
    <property type="nucleotide sequence ID" value="NC_015259.1"/>
</dbReference>
<feature type="region of interest" description="Disordered" evidence="1">
    <location>
        <begin position="64"/>
        <end position="96"/>
    </location>
</feature>
<gene>
    <name evidence="2" type="ordered locus">SL003B_2873</name>
</gene>
<reference evidence="2 3" key="1">
    <citation type="journal article" date="2011" name="J. Bacteriol.">
        <title>Complete genome sequence of Polymorphum gilvum SL003B-26A1T, a crude oil-degrading bacterium from oil-polluted saline soil.</title>
        <authorList>
            <person name="Li S.G."/>
            <person name="Tang Y.Q."/>
            <person name="Nie Y."/>
            <person name="Cai M."/>
            <person name="Wu X.L."/>
        </authorList>
    </citation>
    <scope>NUCLEOTIDE SEQUENCE [LARGE SCALE GENOMIC DNA]</scope>
    <source>
        <strain evidence="3">LMG 25793 / CGMCC 1.9160 / SL003B-26A1</strain>
    </source>
</reference>
<dbReference type="OrthoDB" id="7205622at2"/>
<dbReference type="HOGENOM" id="CLU_2357323_0_0_5"/>
<accession>F2J6C2</accession>
<dbReference type="KEGG" id="pgv:SL003B_2873"/>
<dbReference type="Proteomes" id="UP000008130">
    <property type="component" value="Chromosome"/>
</dbReference>
<evidence type="ECO:0000313" key="2">
    <source>
        <dbReference type="EMBL" id="ADZ71296.1"/>
    </source>
</evidence>
<dbReference type="Gene3D" id="3.30.2390.10">
    <property type="entry name" value="TTHA1013-like"/>
    <property type="match status" value="1"/>
</dbReference>
<evidence type="ECO:0000313" key="3">
    <source>
        <dbReference type="Proteomes" id="UP000008130"/>
    </source>
</evidence>
<dbReference type="AlphaFoldDB" id="F2J6C2"/>
<keyword evidence="3" id="KW-1185">Reference proteome</keyword>
<sequence>MIDKKSLQLGHWSMVRPDRFEAGVFYSESDIEGFHIEAETPDAFETPMKETAIELIVENHLSAPDLAGKRSGTSSLRSSGGGRTCRTPQSDVVGDV</sequence>
<dbReference type="EMBL" id="CP002568">
    <property type="protein sequence ID" value="ADZ71296.1"/>
    <property type="molecule type" value="Genomic_DNA"/>
</dbReference>
<proteinExistence type="predicted"/>
<organism evidence="2 3">
    <name type="scientific">Polymorphum gilvum (strain LMG 25793 / CGMCC 1.9160 / SL003B-26A1)</name>
    <dbReference type="NCBI Taxonomy" id="991905"/>
    <lineage>
        <taxon>Bacteria</taxon>
        <taxon>Pseudomonadati</taxon>
        <taxon>Pseudomonadota</taxon>
        <taxon>Alphaproteobacteria</taxon>
        <taxon>Rhodobacterales</taxon>
        <taxon>Paracoccaceae</taxon>
        <taxon>Polymorphum</taxon>
    </lineage>
</organism>
<name>F2J6C2_POLGS</name>
<protein>
    <submittedName>
        <fullName evidence="2">Uncharacterized protein</fullName>
    </submittedName>
</protein>
<evidence type="ECO:0000256" key="1">
    <source>
        <dbReference type="SAM" id="MobiDB-lite"/>
    </source>
</evidence>
<dbReference type="PATRIC" id="fig|991905.3.peg.2947"/>
<feature type="compositionally biased region" description="Low complexity" evidence="1">
    <location>
        <begin position="69"/>
        <end position="78"/>
    </location>
</feature>
<dbReference type="STRING" id="991905.SL003B_2873"/>